<dbReference type="EMBL" id="UYYG01000079">
    <property type="protein sequence ID" value="VDN52805.1"/>
    <property type="molecule type" value="Genomic_DNA"/>
</dbReference>
<organism evidence="2 4">
    <name type="scientific">Dracunculus medinensis</name>
    <name type="common">Guinea worm</name>
    <dbReference type="NCBI Taxonomy" id="318479"/>
    <lineage>
        <taxon>Eukaryota</taxon>
        <taxon>Metazoa</taxon>
        <taxon>Ecdysozoa</taxon>
        <taxon>Nematoda</taxon>
        <taxon>Chromadorea</taxon>
        <taxon>Rhabditida</taxon>
        <taxon>Spirurina</taxon>
        <taxon>Dracunculoidea</taxon>
        <taxon>Dracunculidae</taxon>
        <taxon>Dracunculus</taxon>
    </lineage>
</organism>
<evidence type="ECO:0000313" key="3">
    <source>
        <dbReference type="Proteomes" id="UP000274756"/>
    </source>
</evidence>
<evidence type="ECO:0000313" key="4">
    <source>
        <dbReference type="WBParaSite" id="DME_0000893201-mRNA-1"/>
    </source>
</evidence>
<proteinExistence type="predicted"/>
<dbReference type="PANTHER" id="PTHR13271:SF151">
    <property type="entry name" value="SET DOMAIN-CONTAINING PROTEIN 4"/>
    <property type="match status" value="1"/>
</dbReference>
<dbReference type="WBParaSite" id="DME_0000893201-mRNA-1">
    <property type="protein sequence ID" value="DME_0000893201-mRNA-1"/>
    <property type="gene ID" value="DME_0000893201"/>
</dbReference>
<evidence type="ECO:0000313" key="2">
    <source>
        <dbReference type="Proteomes" id="UP000038040"/>
    </source>
</evidence>
<dbReference type="Proteomes" id="UP000038040">
    <property type="component" value="Unplaced"/>
</dbReference>
<evidence type="ECO:0000313" key="1">
    <source>
        <dbReference type="EMBL" id="VDN52805.1"/>
    </source>
</evidence>
<name>A0A0N4UM71_DRAME</name>
<gene>
    <name evidence="1" type="ORF">DME_LOCUS2778</name>
</gene>
<dbReference type="GO" id="GO:0016279">
    <property type="term" value="F:protein-lysine N-methyltransferase activity"/>
    <property type="evidence" value="ECO:0007669"/>
    <property type="project" value="TreeGrafter"/>
</dbReference>
<dbReference type="InterPro" id="IPR050600">
    <property type="entry name" value="SETD3_SETD6_MTase"/>
</dbReference>
<dbReference type="SUPFAM" id="SSF82199">
    <property type="entry name" value="SET domain"/>
    <property type="match status" value="1"/>
</dbReference>
<dbReference type="Proteomes" id="UP000274756">
    <property type="component" value="Unassembled WGS sequence"/>
</dbReference>
<dbReference type="Gene3D" id="3.90.1410.10">
    <property type="entry name" value="set domain protein methyltransferase, domain 1"/>
    <property type="match status" value="1"/>
</dbReference>
<dbReference type="InterPro" id="IPR046341">
    <property type="entry name" value="SET_dom_sf"/>
</dbReference>
<reference evidence="4" key="1">
    <citation type="submission" date="2017-02" db="UniProtKB">
        <authorList>
            <consortium name="WormBaseParasite"/>
        </authorList>
    </citation>
    <scope>IDENTIFICATION</scope>
</reference>
<dbReference type="OrthoDB" id="341421at2759"/>
<protein>
    <submittedName>
        <fullName evidence="4">FBD domain-containing protein</fullName>
    </submittedName>
</protein>
<dbReference type="AlphaFoldDB" id="A0A0N4UM71"/>
<sequence>MEKLELFLKWLENFDISYDGIELRKCDFGYGIFAKRDFHINETILSIPLQLLITPSSVVQLSNIKLKPFEILVLFFILEEIESSLWSPYLQILPITFTTLAAAGAELDISYLPLNARTLWEKQSNEMKMMFNKTLQAKQPLSTRKYCIDVGGPSSSGDEILQRLSCLKKLDPLLLTEWKSVRKSKTMAYARFKGKFCNTSVINVHAPTFSEDSMQNFNC</sequence>
<dbReference type="PANTHER" id="PTHR13271">
    <property type="entry name" value="UNCHARACTERIZED PUTATIVE METHYLTRANSFERASE"/>
    <property type="match status" value="1"/>
</dbReference>
<keyword evidence="3" id="KW-1185">Reference proteome</keyword>
<dbReference type="CDD" id="cd10527">
    <property type="entry name" value="SET_LSMT"/>
    <property type="match status" value="1"/>
</dbReference>
<accession>A0A0N4UM71</accession>
<reference evidence="1 3" key="2">
    <citation type="submission" date="2018-11" db="EMBL/GenBank/DDBJ databases">
        <authorList>
            <consortium name="Pathogen Informatics"/>
        </authorList>
    </citation>
    <scope>NUCLEOTIDE SEQUENCE [LARGE SCALE GENOMIC DNA]</scope>
</reference>
<dbReference type="STRING" id="318479.A0A0N4UM71"/>